<accession>A0ACB9RGU5</accession>
<sequence>MSPQLTSQGMVLATTAAMAVSGTVILLALRLHHRTLSSDSRFHPPPEALLRPCISSSDERRSSRGDNKSKKKNKKKKRVRFADDVSDPGSVVDSNSNSDNNRSGGNLATSSGDKVRGIQANRMALYNGIVRDRVIQRMSYSY</sequence>
<name>A0ACB9RGU5_9MYRT</name>
<evidence type="ECO:0000313" key="2">
    <source>
        <dbReference type="Proteomes" id="UP001057402"/>
    </source>
</evidence>
<gene>
    <name evidence="1" type="ORF">MLD38_014406</name>
</gene>
<protein>
    <submittedName>
        <fullName evidence="1">Uncharacterized protein</fullName>
    </submittedName>
</protein>
<keyword evidence="2" id="KW-1185">Reference proteome</keyword>
<dbReference type="EMBL" id="CM042883">
    <property type="protein sequence ID" value="KAI4376668.1"/>
    <property type="molecule type" value="Genomic_DNA"/>
</dbReference>
<comment type="caution">
    <text evidence="1">The sequence shown here is derived from an EMBL/GenBank/DDBJ whole genome shotgun (WGS) entry which is preliminary data.</text>
</comment>
<organism evidence="1 2">
    <name type="scientific">Melastoma candidum</name>
    <dbReference type="NCBI Taxonomy" id="119954"/>
    <lineage>
        <taxon>Eukaryota</taxon>
        <taxon>Viridiplantae</taxon>
        <taxon>Streptophyta</taxon>
        <taxon>Embryophyta</taxon>
        <taxon>Tracheophyta</taxon>
        <taxon>Spermatophyta</taxon>
        <taxon>Magnoliopsida</taxon>
        <taxon>eudicotyledons</taxon>
        <taxon>Gunneridae</taxon>
        <taxon>Pentapetalae</taxon>
        <taxon>rosids</taxon>
        <taxon>malvids</taxon>
        <taxon>Myrtales</taxon>
        <taxon>Melastomataceae</taxon>
        <taxon>Melastomatoideae</taxon>
        <taxon>Melastomateae</taxon>
        <taxon>Melastoma</taxon>
    </lineage>
</organism>
<proteinExistence type="predicted"/>
<reference evidence="2" key="1">
    <citation type="journal article" date="2023" name="Front. Plant Sci.">
        <title>Chromosomal-level genome assembly of Melastoma candidum provides insights into trichome evolution.</title>
        <authorList>
            <person name="Zhong Y."/>
            <person name="Wu W."/>
            <person name="Sun C."/>
            <person name="Zou P."/>
            <person name="Liu Y."/>
            <person name="Dai S."/>
            <person name="Zhou R."/>
        </authorList>
    </citation>
    <scope>NUCLEOTIDE SEQUENCE [LARGE SCALE GENOMIC DNA]</scope>
</reference>
<evidence type="ECO:0000313" key="1">
    <source>
        <dbReference type="EMBL" id="KAI4376668.1"/>
    </source>
</evidence>
<dbReference type="Proteomes" id="UP001057402">
    <property type="component" value="Chromosome 4"/>
</dbReference>